<protein>
    <submittedName>
        <fullName evidence="1">Uncharacterized protein</fullName>
    </submittedName>
</protein>
<reference evidence="1 2" key="1">
    <citation type="journal article" date="2023" name="Nucleic Acids Res.">
        <title>The hologenome of Daphnia magna reveals possible DNA methylation and microbiome-mediated evolution of the host genome.</title>
        <authorList>
            <person name="Chaturvedi A."/>
            <person name="Li X."/>
            <person name="Dhandapani V."/>
            <person name="Marshall H."/>
            <person name="Kissane S."/>
            <person name="Cuenca-Cambronero M."/>
            <person name="Asole G."/>
            <person name="Calvet F."/>
            <person name="Ruiz-Romero M."/>
            <person name="Marangio P."/>
            <person name="Guigo R."/>
            <person name="Rago D."/>
            <person name="Mirbahai L."/>
            <person name="Eastwood N."/>
            <person name="Colbourne J.K."/>
            <person name="Zhou J."/>
            <person name="Mallon E."/>
            <person name="Orsini L."/>
        </authorList>
    </citation>
    <scope>NUCLEOTIDE SEQUENCE [LARGE SCALE GENOMIC DNA]</scope>
    <source>
        <strain evidence="1">LRV0_1</strain>
    </source>
</reference>
<evidence type="ECO:0000313" key="1">
    <source>
        <dbReference type="EMBL" id="KAK4009243.1"/>
    </source>
</evidence>
<dbReference type="Proteomes" id="UP001234178">
    <property type="component" value="Unassembled WGS sequence"/>
</dbReference>
<keyword evidence="2" id="KW-1185">Reference proteome</keyword>
<name>A0ABQ9Z8R7_9CRUS</name>
<sequence length="183" mass="20289">MRTEKVVLNSWVGLRNHHGLATSPTISGLRNAKQVPENLFDLADCEDHDCEINSICSVEEGEVYKHPNTCGTANKSTTGNDPLTSRLQISLESTNLSNCNNPELQENQSNVWLARLRLSPKRTVEETSIRPTSKQASKLCLRQSASVKTTECLVGQTATNTVKIVEETSIRPTSKQASKLRRR</sequence>
<organism evidence="1 2">
    <name type="scientific">Daphnia magna</name>
    <dbReference type="NCBI Taxonomy" id="35525"/>
    <lineage>
        <taxon>Eukaryota</taxon>
        <taxon>Metazoa</taxon>
        <taxon>Ecdysozoa</taxon>
        <taxon>Arthropoda</taxon>
        <taxon>Crustacea</taxon>
        <taxon>Branchiopoda</taxon>
        <taxon>Diplostraca</taxon>
        <taxon>Cladocera</taxon>
        <taxon>Anomopoda</taxon>
        <taxon>Daphniidae</taxon>
        <taxon>Daphnia</taxon>
    </lineage>
</organism>
<accession>A0ABQ9Z8R7</accession>
<gene>
    <name evidence="1" type="ORF">OUZ56_018359</name>
</gene>
<evidence type="ECO:0000313" key="2">
    <source>
        <dbReference type="Proteomes" id="UP001234178"/>
    </source>
</evidence>
<dbReference type="EMBL" id="JAOYFB010000003">
    <property type="protein sequence ID" value="KAK4009243.1"/>
    <property type="molecule type" value="Genomic_DNA"/>
</dbReference>
<proteinExistence type="predicted"/>
<comment type="caution">
    <text evidence="1">The sequence shown here is derived from an EMBL/GenBank/DDBJ whole genome shotgun (WGS) entry which is preliminary data.</text>
</comment>